<dbReference type="RefSeq" id="WP_239674127.1">
    <property type="nucleotide sequence ID" value="NZ_CP049742.1"/>
</dbReference>
<keyword evidence="1" id="KW-0812">Transmembrane</keyword>
<organism evidence="2 3">
    <name type="scientific">Mangrovibacillus cuniculi</name>
    <dbReference type="NCBI Taxonomy" id="2593652"/>
    <lineage>
        <taxon>Bacteria</taxon>
        <taxon>Bacillati</taxon>
        <taxon>Bacillota</taxon>
        <taxon>Bacilli</taxon>
        <taxon>Bacillales</taxon>
        <taxon>Bacillaceae</taxon>
        <taxon>Mangrovibacillus</taxon>
    </lineage>
</organism>
<dbReference type="Proteomes" id="UP000593626">
    <property type="component" value="Chromosome"/>
</dbReference>
<evidence type="ECO:0000313" key="2">
    <source>
        <dbReference type="EMBL" id="QPC46598.1"/>
    </source>
</evidence>
<dbReference type="Pfam" id="PF04240">
    <property type="entry name" value="Caroten_synth"/>
    <property type="match status" value="1"/>
</dbReference>
<dbReference type="InterPro" id="IPR007354">
    <property type="entry name" value="CruF-like"/>
</dbReference>
<evidence type="ECO:0000256" key="1">
    <source>
        <dbReference type="SAM" id="Phobius"/>
    </source>
</evidence>
<keyword evidence="1" id="KW-0472">Membrane</keyword>
<proteinExistence type="predicted"/>
<keyword evidence="1" id="KW-1133">Transmembrane helix</keyword>
<protein>
    <submittedName>
        <fullName evidence="2">Carotenoid biosynthesis protein</fullName>
    </submittedName>
</protein>
<gene>
    <name evidence="2" type="ORF">G8O30_06285</name>
</gene>
<feature type="transmembrane region" description="Helical" evidence="1">
    <location>
        <begin position="133"/>
        <end position="157"/>
    </location>
</feature>
<dbReference type="PANTHER" id="PTHR39419:SF1">
    <property type="entry name" value="SLL0814 PROTEIN"/>
    <property type="match status" value="1"/>
</dbReference>
<accession>A0A7S8HF98</accession>
<dbReference type="EMBL" id="CP049742">
    <property type="protein sequence ID" value="QPC46598.1"/>
    <property type="molecule type" value="Genomic_DNA"/>
</dbReference>
<dbReference type="KEGG" id="mcui:G8O30_06285"/>
<feature type="transmembrane region" description="Helical" evidence="1">
    <location>
        <begin position="177"/>
        <end position="195"/>
    </location>
</feature>
<reference evidence="2 3" key="1">
    <citation type="submission" date="2019-07" db="EMBL/GenBank/DDBJ databases">
        <title>Genome sequence of 2 isolates from Red Sea Mangroves.</title>
        <authorList>
            <person name="Sefrji F."/>
            <person name="Michoud G."/>
            <person name="Merlino G."/>
            <person name="Daffonchio D."/>
        </authorList>
    </citation>
    <scope>NUCLEOTIDE SEQUENCE [LARGE SCALE GENOMIC DNA]</scope>
    <source>
        <strain evidence="2 3">R1DC41</strain>
    </source>
</reference>
<evidence type="ECO:0000313" key="3">
    <source>
        <dbReference type="Proteomes" id="UP000593626"/>
    </source>
</evidence>
<sequence length="255" mass="29367">MVWLNRLFYFFIVWWAIGVVLTSTDTLPPWLEWANAVFLYTAGILSIIYLCLISSWGKGLLLSVFIMLLTISVESLGVHYGILFGDYHYEKDFGIQLLGVPITIGFAWVMVVFTSMAHVTYLFKQKPSFSSGFIYVCITGLLAVVMDAIIDPVAYKVKQYWIWDEGGFYYDIPTSNFIGWFVLSSIAQIVVYLYLHKFGSPFLEEKWRKRAILVYRLILIMFSIIALVSQLWFAVAVVWASYLFLLIVMKRGEKG</sequence>
<dbReference type="AlphaFoldDB" id="A0A7S8HF98"/>
<feature type="transmembrane region" description="Helical" evidence="1">
    <location>
        <begin position="7"/>
        <end position="27"/>
    </location>
</feature>
<dbReference type="PANTHER" id="PTHR39419">
    <property type="entry name" value="SLL0814 PROTEIN"/>
    <property type="match status" value="1"/>
</dbReference>
<feature type="transmembrane region" description="Helical" evidence="1">
    <location>
        <begin position="95"/>
        <end position="121"/>
    </location>
</feature>
<feature type="transmembrane region" description="Helical" evidence="1">
    <location>
        <begin position="33"/>
        <end position="53"/>
    </location>
</feature>
<feature type="transmembrane region" description="Helical" evidence="1">
    <location>
        <begin position="60"/>
        <end position="83"/>
    </location>
</feature>
<keyword evidence="3" id="KW-1185">Reference proteome</keyword>
<name>A0A7S8HF98_9BACI</name>